<dbReference type="FunFam" id="1.20.58.1020:FF:000001">
    <property type="entry name" value="DNA replication complex GINS protein PSF2"/>
    <property type="match status" value="1"/>
</dbReference>
<dbReference type="VEuPathDB" id="FungiDB:MGL_3677"/>
<dbReference type="InParanoid" id="A8QAB8"/>
<dbReference type="AlphaFoldDB" id="A8QAB8"/>
<dbReference type="GeneID" id="5853516"/>
<evidence type="ECO:0000256" key="4">
    <source>
        <dbReference type="ARBA" id="ARBA00015139"/>
    </source>
</evidence>
<dbReference type="GO" id="GO:0000727">
    <property type="term" value="P:double-strand break repair via break-induced replication"/>
    <property type="evidence" value="ECO:0007669"/>
    <property type="project" value="TreeGrafter"/>
</dbReference>
<accession>A8QAB8</accession>
<dbReference type="CDD" id="cd11712">
    <property type="entry name" value="GINS_A_psf2"/>
    <property type="match status" value="1"/>
</dbReference>
<dbReference type="InterPro" id="IPR021151">
    <property type="entry name" value="GINS_A"/>
</dbReference>
<evidence type="ECO:0000256" key="6">
    <source>
        <dbReference type="ARBA" id="ARBA00023242"/>
    </source>
</evidence>
<dbReference type="STRING" id="425265.A8QAB8"/>
<dbReference type="GO" id="GO:0006260">
    <property type="term" value="P:DNA replication"/>
    <property type="evidence" value="ECO:0007669"/>
    <property type="project" value="UniProtKB-KW"/>
</dbReference>
<dbReference type="OMA" id="EMINPAH"/>
<evidence type="ECO:0000313" key="10">
    <source>
        <dbReference type="Proteomes" id="UP000008837"/>
    </source>
</evidence>
<evidence type="ECO:0000313" key="9">
    <source>
        <dbReference type="EMBL" id="EDP41996.1"/>
    </source>
</evidence>
<evidence type="ECO:0000256" key="2">
    <source>
        <dbReference type="ARBA" id="ARBA00010565"/>
    </source>
</evidence>
<keyword evidence="5" id="KW-0235">DNA replication</keyword>
<dbReference type="InterPro" id="IPR007257">
    <property type="entry name" value="GINS_Psf2"/>
</dbReference>
<proteinExistence type="inferred from homology"/>
<feature type="compositionally biased region" description="Polar residues" evidence="7">
    <location>
        <begin position="95"/>
        <end position="109"/>
    </location>
</feature>
<feature type="domain" description="GINS subunit" evidence="8">
    <location>
        <begin position="8"/>
        <end position="81"/>
    </location>
</feature>
<keyword evidence="10" id="KW-1185">Reference proteome</keyword>
<dbReference type="Gene3D" id="1.20.58.1020">
    <property type="match status" value="1"/>
</dbReference>
<organism evidence="9 10">
    <name type="scientific">Malassezia globosa (strain ATCC MYA-4612 / CBS 7966)</name>
    <name type="common">Dandruff-associated fungus</name>
    <dbReference type="NCBI Taxonomy" id="425265"/>
    <lineage>
        <taxon>Eukaryota</taxon>
        <taxon>Fungi</taxon>
        <taxon>Dikarya</taxon>
        <taxon>Basidiomycota</taxon>
        <taxon>Ustilaginomycotina</taxon>
        <taxon>Malasseziomycetes</taxon>
        <taxon>Malasseziales</taxon>
        <taxon>Malasseziaceae</taxon>
        <taxon>Malassezia</taxon>
    </lineage>
</organism>
<dbReference type="PANTHER" id="PTHR12772">
    <property type="entry name" value="DNA REPLICATION COMPLEX GINS PROTEIN PSF2"/>
    <property type="match status" value="1"/>
</dbReference>
<evidence type="ECO:0000256" key="1">
    <source>
        <dbReference type="ARBA" id="ARBA00004123"/>
    </source>
</evidence>
<dbReference type="SUPFAM" id="SSF158573">
    <property type="entry name" value="GINS helical bundle-like"/>
    <property type="match status" value="1"/>
</dbReference>
<comment type="similarity">
    <text evidence="2">Belongs to the GINS2/PSF2 family.</text>
</comment>
<gene>
    <name evidence="9" type="ORF">MGL_3677</name>
</gene>
<evidence type="ECO:0000256" key="5">
    <source>
        <dbReference type="ARBA" id="ARBA00022705"/>
    </source>
</evidence>
<feature type="region of interest" description="Disordered" evidence="7">
    <location>
        <begin position="95"/>
        <end position="119"/>
    </location>
</feature>
<evidence type="ECO:0000256" key="7">
    <source>
        <dbReference type="SAM" id="MobiDB-lite"/>
    </source>
</evidence>
<evidence type="ECO:0000256" key="3">
    <source>
        <dbReference type="ARBA" id="ARBA00013969"/>
    </source>
</evidence>
<dbReference type="Proteomes" id="UP000008837">
    <property type="component" value="Unassembled WGS sequence"/>
</dbReference>
<comment type="caution">
    <text evidence="9">The sequence shown here is derived from an EMBL/GenBank/DDBJ whole genome shotgun (WGS) entry which is preliminary data.</text>
</comment>
<evidence type="ECO:0000259" key="8">
    <source>
        <dbReference type="Pfam" id="PF05916"/>
    </source>
</evidence>
<name>A8QAB8_MALGO</name>
<dbReference type="PANTHER" id="PTHR12772:SF0">
    <property type="entry name" value="DNA REPLICATION COMPLEX GINS PROTEIN PSF2"/>
    <property type="match status" value="1"/>
</dbReference>
<dbReference type="Pfam" id="PF05916">
    <property type="entry name" value="Sld5"/>
    <property type="match status" value="1"/>
</dbReference>
<protein>
    <recommendedName>
        <fullName evidence="4">DNA replication complex GINS protein PSF2</fullName>
    </recommendedName>
    <alternativeName>
        <fullName evidence="3">DNA replication complex GINS protein psf2</fullName>
    </alternativeName>
</protein>
<sequence length="119" mass="13094">MSLPFAPLPLHYVAIAKLLLEHAAEDIPHSSRIRALLKDLREARQSKVQAGLEMINPAHLEMTNISSMEICELRPLFATALAQLHAVQKTEAASMQLMSAPQASESNAQDNDDIAIRRA</sequence>
<dbReference type="RefSeq" id="XP_001729210.1">
    <property type="nucleotide sequence ID" value="XM_001729158.1"/>
</dbReference>
<keyword evidence="6" id="KW-0539">Nucleus</keyword>
<dbReference type="EMBL" id="AAYY01000014">
    <property type="protein sequence ID" value="EDP41996.1"/>
    <property type="molecule type" value="Genomic_DNA"/>
</dbReference>
<dbReference type="KEGG" id="mgl:MGL_3677"/>
<dbReference type="GO" id="GO:0000811">
    <property type="term" value="C:GINS complex"/>
    <property type="evidence" value="ECO:0007669"/>
    <property type="project" value="TreeGrafter"/>
</dbReference>
<dbReference type="OrthoDB" id="1938138at2759"/>
<dbReference type="InterPro" id="IPR036224">
    <property type="entry name" value="GINS_bundle-like_dom_sf"/>
</dbReference>
<reference evidence="9 10" key="1">
    <citation type="journal article" date="2007" name="Proc. Natl. Acad. Sci. U.S.A.">
        <title>Dandruff-associated Malassezia genomes reveal convergent and divergent virulence traits shared with plant and human fungal pathogens.</title>
        <authorList>
            <person name="Xu J."/>
            <person name="Saunders C.W."/>
            <person name="Hu P."/>
            <person name="Grant R.A."/>
            <person name="Boekhout T."/>
            <person name="Kuramae E.E."/>
            <person name="Kronstad J.W."/>
            <person name="Deangelis Y.M."/>
            <person name="Reeder N.L."/>
            <person name="Johnstone K.R."/>
            <person name="Leland M."/>
            <person name="Fieno A.M."/>
            <person name="Begley W.M."/>
            <person name="Sun Y."/>
            <person name="Lacey M.P."/>
            <person name="Chaudhary T."/>
            <person name="Keough T."/>
            <person name="Chu L."/>
            <person name="Sears R."/>
            <person name="Yuan B."/>
            <person name="Dawson T.L.Jr."/>
        </authorList>
    </citation>
    <scope>NUCLEOTIDE SEQUENCE [LARGE SCALE GENOMIC DNA]</scope>
    <source>
        <strain evidence="10">ATCC MYA-4612 / CBS 7966</strain>
    </source>
</reference>
<comment type="subcellular location">
    <subcellularLocation>
        <location evidence="1">Nucleus</location>
    </subcellularLocation>
</comment>